<dbReference type="RefSeq" id="WP_145668097.1">
    <property type="nucleotide sequence ID" value="NZ_VITK01000008.1"/>
</dbReference>
<feature type="transmembrane region" description="Helical" evidence="1">
    <location>
        <begin position="67"/>
        <end position="86"/>
    </location>
</feature>
<keyword evidence="1" id="KW-1133">Transmembrane helix</keyword>
<dbReference type="EMBL" id="VITK01000008">
    <property type="protein sequence ID" value="TWA94602.1"/>
    <property type="molecule type" value="Genomic_DNA"/>
</dbReference>
<proteinExistence type="predicted"/>
<evidence type="ECO:0000256" key="1">
    <source>
        <dbReference type="SAM" id="Phobius"/>
    </source>
</evidence>
<dbReference type="AlphaFoldDB" id="A0A560DC15"/>
<keyword evidence="1" id="KW-0812">Transmembrane</keyword>
<feature type="transmembrane region" description="Helical" evidence="1">
    <location>
        <begin position="25"/>
        <end position="47"/>
    </location>
</feature>
<feature type="transmembrane region" description="Helical" evidence="1">
    <location>
        <begin position="93"/>
        <end position="111"/>
    </location>
</feature>
<evidence type="ECO:0000313" key="3">
    <source>
        <dbReference type="Proteomes" id="UP000319949"/>
    </source>
</evidence>
<evidence type="ECO:0008006" key="4">
    <source>
        <dbReference type="Google" id="ProtNLM"/>
    </source>
</evidence>
<dbReference type="Proteomes" id="UP000319949">
    <property type="component" value="Unassembled WGS sequence"/>
</dbReference>
<protein>
    <recommendedName>
        <fullName evidence="4">Vitamin K-dependent gamma-carboxylase-like protein</fullName>
    </recommendedName>
</protein>
<feature type="transmembrane region" description="Helical" evidence="1">
    <location>
        <begin position="190"/>
        <end position="207"/>
    </location>
</feature>
<feature type="transmembrane region" description="Helical" evidence="1">
    <location>
        <begin position="278"/>
        <end position="295"/>
    </location>
</feature>
<feature type="transmembrane region" description="Helical" evidence="1">
    <location>
        <begin position="240"/>
        <end position="257"/>
    </location>
</feature>
<organism evidence="2 3">
    <name type="scientific">Bradyrhizobium stylosanthis</name>
    <dbReference type="NCBI Taxonomy" id="1803665"/>
    <lineage>
        <taxon>Bacteria</taxon>
        <taxon>Pseudomonadati</taxon>
        <taxon>Pseudomonadota</taxon>
        <taxon>Alphaproteobacteria</taxon>
        <taxon>Hyphomicrobiales</taxon>
        <taxon>Nitrobacteraceae</taxon>
        <taxon>Bradyrhizobium</taxon>
    </lineage>
</organism>
<accession>A0A560DC15</accession>
<sequence>MEKPGKAGKEGRAKDGGAALPRRLFLLRLTILVAFSIGLAMSPGLWIGPRSYPEVPVWSLLPPIEGAVAAALYGALFVMAGIAAIVPRPRWPIAGFLAVIVAFCLADQTRWQPWVFQYSFLLAVVGLARDNRAALADDLQTLNMARLVIAFTYVFSGLQKANLNFMENEFSWIITPITSLLPSMATPLDALGFLVPFVQVAFGLGLLTRRFRRASLAAAVGMHIFILAMFGPLGLNWNDIVWPWTAAMALFDVLLFSGRDDFTWRDIVWNVRDLRHGAAMALFVVLPALSFFNLWDSYLSSALYSGNLTEAQIYLSDLGAASTPDGVRRYLVHTSENTNVLNLQRWAIADLNVTPYAETRVFKTIAGDLCHALGDRNQLVLVVKEQRMFFSRPEIGFRCSQL</sequence>
<keyword evidence="3" id="KW-1185">Reference proteome</keyword>
<name>A0A560DC15_9BRAD</name>
<comment type="caution">
    <text evidence="2">The sequence shown here is derived from an EMBL/GenBank/DDBJ whole genome shotgun (WGS) entry which is preliminary data.</text>
</comment>
<evidence type="ECO:0000313" key="2">
    <source>
        <dbReference type="EMBL" id="TWA94602.1"/>
    </source>
</evidence>
<gene>
    <name evidence="2" type="ORF">FBZ96_108335</name>
</gene>
<dbReference type="OrthoDB" id="239293at2"/>
<reference evidence="2 3" key="1">
    <citation type="submission" date="2019-06" db="EMBL/GenBank/DDBJ databases">
        <title>Genomic Encyclopedia of Type Strains, Phase IV (KMG-V): Genome sequencing to study the core and pangenomes of soil and plant-associated prokaryotes.</title>
        <authorList>
            <person name="Whitman W."/>
        </authorList>
    </citation>
    <scope>NUCLEOTIDE SEQUENCE [LARGE SCALE GENOMIC DNA]</scope>
    <source>
        <strain evidence="2 3">BR 510</strain>
    </source>
</reference>
<feature type="transmembrane region" description="Helical" evidence="1">
    <location>
        <begin position="214"/>
        <end position="234"/>
    </location>
</feature>
<keyword evidence="1" id="KW-0472">Membrane</keyword>